<dbReference type="Proteomes" id="UP000557772">
    <property type="component" value="Unassembled WGS sequence"/>
</dbReference>
<keyword evidence="1" id="KW-0472">Membrane</keyword>
<name>A0A849AL71_9MICO</name>
<dbReference type="PANTHER" id="PTHR38441:SF1">
    <property type="entry name" value="MEMBRANE PROTEIN"/>
    <property type="match status" value="1"/>
</dbReference>
<evidence type="ECO:0000313" key="3">
    <source>
        <dbReference type="Proteomes" id="UP000557772"/>
    </source>
</evidence>
<comment type="caution">
    <text evidence="2">The sequence shown here is derived from an EMBL/GenBank/DDBJ whole genome shotgun (WGS) entry which is preliminary data.</text>
</comment>
<dbReference type="PANTHER" id="PTHR38441">
    <property type="entry name" value="INTEGRAL MEMBRANE PROTEIN-RELATED"/>
    <property type="match status" value="1"/>
</dbReference>
<gene>
    <name evidence="2" type="ORF">HJ588_13470</name>
</gene>
<feature type="transmembrane region" description="Helical" evidence="1">
    <location>
        <begin position="68"/>
        <end position="90"/>
    </location>
</feature>
<protein>
    <submittedName>
        <fullName evidence="2">DUF485 domain-containing protein</fullName>
    </submittedName>
</protein>
<evidence type="ECO:0000313" key="2">
    <source>
        <dbReference type="EMBL" id="NNG40276.1"/>
    </source>
</evidence>
<dbReference type="InterPro" id="IPR007436">
    <property type="entry name" value="DUF485"/>
</dbReference>
<sequence>MSSGSELPADTAQAYLRVEQSPEFRDLRSRFRRFVFPMTAVFLIWYFVYVLLGAYAHDFMAHKLFGNITVGLVLGLLQFVSTFAITMIYVRWANRVFDPAAERLAASVGLTEHEGGESR</sequence>
<organism evidence="2 3">
    <name type="scientific">Flexivirga aerilata</name>
    <dbReference type="NCBI Taxonomy" id="1656889"/>
    <lineage>
        <taxon>Bacteria</taxon>
        <taxon>Bacillati</taxon>
        <taxon>Actinomycetota</taxon>
        <taxon>Actinomycetes</taxon>
        <taxon>Micrococcales</taxon>
        <taxon>Dermacoccaceae</taxon>
        <taxon>Flexivirga</taxon>
    </lineage>
</organism>
<keyword evidence="3" id="KW-1185">Reference proteome</keyword>
<dbReference type="EMBL" id="JABENB010000002">
    <property type="protein sequence ID" value="NNG40276.1"/>
    <property type="molecule type" value="Genomic_DNA"/>
</dbReference>
<reference evidence="2 3" key="1">
    <citation type="submission" date="2020-05" db="EMBL/GenBank/DDBJ databases">
        <title>Flexivirga sp. ID2601S isolated from air conditioner.</title>
        <authorList>
            <person name="Kim D.H."/>
        </authorList>
    </citation>
    <scope>NUCLEOTIDE SEQUENCE [LARGE SCALE GENOMIC DNA]</scope>
    <source>
        <strain evidence="2 3">ID2601S</strain>
    </source>
</reference>
<accession>A0A849AL71</accession>
<dbReference type="RefSeq" id="WP_171156389.1">
    <property type="nucleotide sequence ID" value="NZ_JABENB010000002.1"/>
</dbReference>
<evidence type="ECO:0000256" key="1">
    <source>
        <dbReference type="SAM" id="Phobius"/>
    </source>
</evidence>
<proteinExistence type="predicted"/>
<feature type="transmembrane region" description="Helical" evidence="1">
    <location>
        <begin position="34"/>
        <end position="56"/>
    </location>
</feature>
<keyword evidence="1" id="KW-0812">Transmembrane</keyword>
<dbReference type="AlphaFoldDB" id="A0A849AL71"/>
<keyword evidence="1" id="KW-1133">Transmembrane helix</keyword>
<dbReference type="Pfam" id="PF04341">
    <property type="entry name" value="DUF485"/>
    <property type="match status" value="1"/>
</dbReference>